<dbReference type="Proteomes" id="UP000298653">
    <property type="component" value="Chromosome"/>
</dbReference>
<proteinExistence type="predicted"/>
<dbReference type="EMBL" id="CP040058">
    <property type="protein sequence ID" value="QCP36173.1"/>
    <property type="molecule type" value="Genomic_DNA"/>
</dbReference>
<dbReference type="AlphaFoldDB" id="A0A4P8IJF8"/>
<accession>A0A4P8IJF8</accession>
<evidence type="ECO:0000313" key="1">
    <source>
        <dbReference type="EMBL" id="QCP36173.1"/>
    </source>
</evidence>
<protein>
    <submittedName>
        <fullName evidence="1">Uncharacterized protein</fullName>
    </submittedName>
</protein>
<dbReference type="KEGG" id="arf:AR1Y2_2719"/>
<sequence length="71" mass="8403">MFVPPEDEVAEYVSMFLEEKNDFFDLILATMRSYKNLDRSGREVLCKTSADIKEHIISEYLKNEHTKKEDD</sequence>
<keyword evidence="2" id="KW-1185">Reference proteome</keyword>
<organism evidence="1 2">
    <name type="scientific">Anaerostipes rhamnosivorans</name>
    <dbReference type="NCBI Taxonomy" id="1229621"/>
    <lineage>
        <taxon>Bacteria</taxon>
        <taxon>Bacillati</taxon>
        <taxon>Bacillota</taxon>
        <taxon>Clostridia</taxon>
        <taxon>Lachnospirales</taxon>
        <taxon>Lachnospiraceae</taxon>
        <taxon>Anaerostipes</taxon>
    </lineage>
</organism>
<reference evidence="1 2" key="1">
    <citation type="submission" date="2019-05" db="EMBL/GenBank/DDBJ databases">
        <title>Complete genome sequencing of Anaerostipes rhamnosivorans.</title>
        <authorList>
            <person name="Bui T.P.N."/>
            <person name="de Vos W.M."/>
        </authorList>
    </citation>
    <scope>NUCLEOTIDE SEQUENCE [LARGE SCALE GENOMIC DNA]</scope>
    <source>
        <strain evidence="1 2">1y2</strain>
    </source>
</reference>
<evidence type="ECO:0000313" key="2">
    <source>
        <dbReference type="Proteomes" id="UP000298653"/>
    </source>
</evidence>
<gene>
    <name evidence="1" type="ORF">AR1Y2_2719</name>
</gene>
<name>A0A4P8IJF8_9FIRM</name>